<accession>A0AA38I7X2</accession>
<evidence type="ECO:0000313" key="6">
    <source>
        <dbReference type="Proteomes" id="UP001168821"/>
    </source>
</evidence>
<dbReference type="SUPFAM" id="SSF55486">
    <property type="entry name" value="Metalloproteases ('zincins'), catalytic domain"/>
    <property type="match status" value="1"/>
</dbReference>
<evidence type="ECO:0000313" key="5">
    <source>
        <dbReference type="EMBL" id="KAJ3649736.1"/>
    </source>
</evidence>
<dbReference type="Gene3D" id="3.40.390.10">
    <property type="entry name" value="Collagenase (Catalytic Domain)"/>
    <property type="match status" value="2"/>
</dbReference>
<feature type="transmembrane region" description="Helical" evidence="3">
    <location>
        <begin position="49"/>
        <end position="72"/>
    </location>
</feature>
<dbReference type="PANTHER" id="PTHR11733">
    <property type="entry name" value="ZINC METALLOPROTEASE FAMILY M13 NEPRILYSIN-RELATED"/>
    <property type="match status" value="1"/>
</dbReference>
<keyword evidence="6" id="KW-1185">Reference proteome</keyword>
<dbReference type="PANTHER" id="PTHR11733:SF240">
    <property type="entry name" value="GH14155P-RELATED"/>
    <property type="match status" value="1"/>
</dbReference>
<protein>
    <recommendedName>
        <fullName evidence="4">Peptidase M13 N-terminal domain-containing protein</fullName>
    </recommendedName>
</protein>
<dbReference type="GO" id="GO:0005886">
    <property type="term" value="C:plasma membrane"/>
    <property type="evidence" value="ECO:0007669"/>
    <property type="project" value="UniProtKB-SubCell"/>
</dbReference>
<name>A0AA38I7X2_9CUCU</name>
<dbReference type="Gene3D" id="1.10.1380.10">
    <property type="entry name" value="Neutral endopeptidase , domain2"/>
    <property type="match status" value="1"/>
</dbReference>
<keyword evidence="3" id="KW-1133">Transmembrane helix</keyword>
<reference evidence="5" key="1">
    <citation type="journal article" date="2023" name="G3 (Bethesda)">
        <title>Whole genome assemblies of Zophobas morio and Tenebrio molitor.</title>
        <authorList>
            <person name="Kaur S."/>
            <person name="Stinson S.A."/>
            <person name="diCenzo G.C."/>
        </authorList>
    </citation>
    <scope>NUCLEOTIDE SEQUENCE</scope>
    <source>
        <strain evidence="5">QUZm001</strain>
    </source>
</reference>
<comment type="caution">
    <text evidence="5">The sequence shown here is derived from an EMBL/GenBank/DDBJ whole genome shotgun (WGS) entry which is preliminary data.</text>
</comment>
<dbReference type="AlphaFoldDB" id="A0AA38I7X2"/>
<dbReference type="Pfam" id="PF05649">
    <property type="entry name" value="Peptidase_M13_N"/>
    <property type="match status" value="1"/>
</dbReference>
<comment type="subcellular location">
    <subcellularLocation>
        <location evidence="1">Cell membrane</location>
        <topology evidence="1">Single-pass type II membrane protein</topology>
    </subcellularLocation>
</comment>
<dbReference type="Proteomes" id="UP001168821">
    <property type="component" value="Unassembled WGS sequence"/>
</dbReference>
<dbReference type="PROSITE" id="PS51885">
    <property type="entry name" value="NEPRILYSIN"/>
    <property type="match status" value="1"/>
</dbReference>
<dbReference type="EMBL" id="JALNTZ010000006">
    <property type="protein sequence ID" value="KAJ3649736.1"/>
    <property type="molecule type" value="Genomic_DNA"/>
</dbReference>
<gene>
    <name evidence="5" type="ORF">Zmor_021460</name>
</gene>
<dbReference type="InterPro" id="IPR024079">
    <property type="entry name" value="MetalloPept_cat_dom_sf"/>
</dbReference>
<sequence length="616" mass="71722">MLLAMIQKTRLHSFQINPHQNRQDMTERGDGEKTAQDCWTLMTRAEKVLLFLLVLALVGLVALSAFVIAHFLNENHCDTSECIEASYKLLKIIDFDTNPCDDFHQFVCGHCIPTQEERKNDLIAADLHEDDSAVLTTVKQFHQACTNETTINGDNENTLFTLLSQIGGWPLLMGDEWDEENFNWQIFMVQVRRLGVRSDWLLSFDYYEDENGTNLLLINPPNVRPNAFRFKSAYYQEVIGQLISKLGGSNLVQGHLQQMMLFEDNLHRISEKVRKNLETEGDFTKVSVAKMNELWPTNVLYEVLNGLARGYSVFTNSTTIVVASENYLYELHKLLKVVPKRTQANYFVWKTIEAYLPFSSDEIRETYVKYVELGSREEHCHAETVRRFYSVIEDEYVRKYKSDNTFPLLKETINLIYQSYNESEEAAADVVIEGPEGKQSGVTNIEFKSDKIIKMINEIQFHVENEFYSCLHKKSDACVKESYYEDSKKLETYFDSSDNTIHLPYNLVYSDSFMWDQPNYINFAKIGRTMGDKIIEAEEERLNSSISKQGIDIAYQGYKKWLQINGMERKLPVLNYTIKQLFWIHSSTMYCSSEEDMKNKFEEVTHSHYFKEDFQC</sequence>
<dbReference type="GO" id="GO:0016485">
    <property type="term" value="P:protein processing"/>
    <property type="evidence" value="ECO:0007669"/>
    <property type="project" value="TreeGrafter"/>
</dbReference>
<evidence type="ECO:0000256" key="3">
    <source>
        <dbReference type="SAM" id="Phobius"/>
    </source>
</evidence>
<keyword evidence="3" id="KW-0812">Transmembrane</keyword>
<dbReference type="InterPro" id="IPR008753">
    <property type="entry name" value="Peptidase_M13_N"/>
</dbReference>
<evidence type="ECO:0000256" key="1">
    <source>
        <dbReference type="ARBA" id="ARBA00004401"/>
    </source>
</evidence>
<dbReference type="InterPro" id="IPR000718">
    <property type="entry name" value="Peptidase_M13"/>
</dbReference>
<feature type="domain" description="Peptidase M13 N-terminal" evidence="4">
    <location>
        <begin position="99"/>
        <end position="422"/>
    </location>
</feature>
<comment type="similarity">
    <text evidence="2">Belongs to the peptidase M13 family.</text>
</comment>
<keyword evidence="3" id="KW-0472">Membrane</keyword>
<dbReference type="GO" id="GO:0004222">
    <property type="term" value="F:metalloendopeptidase activity"/>
    <property type="evidence" value="ECO:0007669"/>
    <property type="project" value="InterPro"/>
</dbReference>
<dbReference type="InterPro" id="IPR042089">
    <property type="entry name" value="Peptidase_M13_dom_2"/>
</dbReference>
<organism evidence="5 6">
    <name type="scientific">Zophobas morio</name>
    <dbReference type="NCBI Taxonomy" id="2755281"/>
    <lineage>
        <taxon>Eukaryota</taxon>
        <taxon>Metazoa</taxon>
        <taxon>Ecdysozoa</taxon>
        <taxon>Arthropoda</taxon>
        <taxon>Hexapoda</taxon>
        <taxon>Insecta</taxon>
        <taxon>Pterygota</taxon>
        <taxon>Neoptera</taxon>
        <taxon>Endopterygota</taxon>
        <taxon>Coleoptera</taxon>
        <taxon>Polyphaga</taxon>
        <taxon>Cucujiformia</taxon>
        <taxon>Tenebrionidae</taxon>
        <taxon>Zophobas</taxon>
    </lineage>
</organism>
<proteinExistence type="inferred from homology"/>
<evidence type="ECO:0000259" key="4">
    <source>
        <dbReference type="Pfam" id="PF05649"/>
    </source>
</evidence>
<evidence type="ECO:0000256" key="2">
    <source>
        <dbReference type="ARBA" id="ARBA00007357"/>
    </source>
</evidence>